<dbReference type="OrthoDB" id="9811959at2"/>
<sequence length="121" mass="13684">MAHFRFMDLEIWKDAVGLNDKLSDLAEAMSDAKSFRVAEQLRAASLSISNNIAEGSGSFSSKDFANFLNIARRSVFETANISIVAYRRGFIEKTKLDEILEEMEILSKKITNFRKAILKTE</sequence>
<evidence type="ECO:0000313" key="1">
    <source>
        <dbReference type="EMBL" id="RKD92079.1"/>
    </source>
</evidence>
<dbReference type="SUPFAM" id="SSF158446">
    <property type="entry name" value="IVS-encoded protein-like"/>
    <property type="match status" value="1"/>
</dbReference>
<reference evidence="1 2" key="1">
    <citation type="submission" date="2018-09" db="EMBL/GenBank/DDBJ databases">
        <title>Genomic Encyclopedia of Archaeal and Bacterial Type Strains, Phase II (KMG-II): from individual species to whole genera.</title>
        <authorList>
            <person name="Goeker M."/>
        </authorList>
    </citation>
    <scope>NUCLEOTIDE SEQUENCE [LARGE SCALE GENOMIC DNA]</scope>
    <source>
        <strain evidence="1 2">DSM 27148</strain>
    </source>
</reference>
<keyword evidence="2" id="KW-1185">Reference proteome</keyword>
<comment type="caution">
    <text evidence="1">The sequence shown here is derived from an EMBL/GenBank/DDBJ whole genome shotgun (WGS) entry which is preliminary data.</text>
</comment>
<dbReference type="PANTHER" id="PTHR38471:SF2">
    <property type="entry name" value="FOUR HELIX BUNDLE PROTEIN"/>
    <property type="match status" value="1"/>
</dbReference>
<dbReference type="Proteomes" id="UP000283387">
    <property type="component" value="Unassembled WGS sequence"/>
</dbReference>
<proteinExistence type="predicted"/>
<dbReference type="EMBL" id="RAPN01000001">
    <property type="protein sequence ID" value="RKD92079.1"/>
    <property type="molecule type" value="Genomic_DNA"/>
</dbReference>
<dbReference type="RefSeq" id="WP_120273328.1">
    <property type="nucleotide sequence ID" value="NZ_RAPN01000001.1"/>
</dbReference>
<dbReference type="InterPro" id="IPR012657">
    <property type="entry name" value="23S_rRNA-intervening_sequence"/>
</dbReference>
<dbReference type="InterPro" id="IPR036583">
    <property type="entry name" value="23S_rRNA_IVS_sf"/>
</dbReference>
<accession>A0A419W9F5</accession>
<name>A0A419W9F5_9BACT</name>
<evidence type="ECO:0000313" key="2">
    <source>
        <dbReference type="Proteomes" id="UP000283387"/>
    </source>
</evidence>
<organism evidence="1 2">
    <name type="scientific">Mangrovibacterium diazotrophicum</name>
    <dbReference type="NCBI Taxonomy" id="1261403"/>
    <lineage>
        <taxon>Bacteria</taxon>
        <taxon>Pseudomonadati</taxon>
        <taxon>Bacteroidota</taxon>
        <taxon>Bacteroidia</taxon>
        <taxon>Marinilabiliales</taxon>
        <taxon>Prolixibacteraceae</taxon>
        <taxon>Mangrovibacterium</taxon>
    </lineage>
</organism>
<gene>
    <name evidence="1" type="ORF">BC643_2449</name>
</gene>
<dbReference type="NCBIfam" id="TIGR02436">
    <property type="entry name" value="four helix bundle protein"/>
    <property type="match status" value="1"/>
</dbReference>
<dbReference type="PANTHER" id="PTHR38471">
    <property type="entry name" value="FOUR HELIX BUNDLE PROTEIN"/>
    <property type="match status" value="1"/>
</dbReference>
<dbReference type="AlphaFoldDB" id="A0A419W9F5"/>
<dbReference type="Gene3D" id="1.20.1440.60">
    <property type="entry name" value="23S rRNA-intervening sequence"/>
    <property type="match status" value="1"/>
</dbReference>
<protein>
    <submittedName>
        <fullName evidence="1">Four helix bundle protein</fullName>
    </submittedName>
</protein>
<dbReference type="Pfam" id="PF05635">
    <property type="entry name" value="23S_rRNA_IVP"/>
    <property type="match status" value="1"/>
</dbReference>